<reference evidence="1" key="1">
    <citation type="submission" date="2021-02" db="EMBL/GenBank/DDBJ databases">
        <authorList>
            <consortium name="DOE Joint Genome Institute"/>
            <person name="Ahrendt S."/>
            <person name="Looney B.P."/>
            <person name="Miyauchi S."/>
            <person name="Morin E."/>
            <person name="Drula E."/>
            <person name="Courty P.E."/>
            <person name="Chicoki N."/>
            <person name="Fauchery L."/>
            <person name="Kohler A."/>
            <person name="Kuo A."/>
            <person name="Labutti K."/>
            <person name="Pangilinan J."/>
            <person name="Lipzen A."/>
            <person name="Riley R."/>
            <person name="Andreopoulos W."/>
            <person name="He G."/>
            <person name="Johnson J."/>
            <person name="Barry K.W."/>
            <person name="Grigoriev I.V."/>
            <person name="Nagy L."/>
            <person name="Hibbett D."/>
            <person name="Henrissat B."/>
            <person name="Matheny P.B."/>
            <person name="Labbe J."/>
            <person name="Martin F."/>
        </authorList>
    </citation>
    <scope>NUCLEOTIDE SEQUENCE</scope>
    <source>
        <strain evidence="1">FP105234-sp</strain>
    </source>
</reference>
<proteinExistence type="predicted"/>
<dbReference type="Proteomes" id="UP000814033">
    <property type="component" value="Unassembled WGS sequence"/>
</dbReference>
<gene>
    <name evidence="1" type="ORF">FA95DRAFT_1542470</name>
</gene>
<evidence type="ECO:0000313" key="1">
    <source>
        <dbReference type="EMBL" id="KAI0046552.1"/>
    </source>
</evidence>
<name>A0ACB8RRW0_9AGAM</name>
<sequence length="298" mass="33056">MLPPPPPGLVFNFDGVDLNNLSSVTSPQVLKNLFNARKIGYVDYITAIRALQSPSAAHVSQSASVQVLYPETARPPIAPQAVLQLLASPLPRSSQHIASTQIHRISDSFLVKYGPFVNALEAKTMKFVQEHTTIPVPTVHLVFISNGKTYIVMDYIPGADVQHLWPSLSSSQRQSIVAQVAHYLHELRDITPQSSIPGPIAQGLCYGRWFPSYGAGPFQSHSQLVEWWNRELDAAVVPTGRQGVEADCDRLRADSPLVFTHGDLLPRNIIFCRDKLWVVDWELQVLSSRDLGRGLSHR</sequence>
<evidence type="ECO:0000313" key="2">
    <source>
        <dbReference type="Proteomes" id="UP000814033"/>
    </source>
</evidence>
<protein>
    <submittedName>
        <fullName evidence="1">Kinase-like protein</fullName>
    </submittedName>
</protein>
<comment type="caution">
    <text evidence="1">The sequence shown here is derived from an EMBL/GenBank/DDBJ whole genome shotgun (WGS) entry which is preliminary data.</text>
</comment>
<accession>A0ACB8RRW0</accession>
<reference evidence="1" key="2">
    <citation type="journal article" date="2022" name="New Phytol.">
        <title>Evolutionary transition to the ectomycorrhizal habit in the genomes of a hyperdiverse lineage of mushroom-forming fungi.</title>
        <authorList>
            <person name="Looney B."/>
            <person name="Miyauchi S."/>
            <person name="Morin E."/>
            <person name="Drula E."/>
            <person name="Courty P.E."/>
            <person name="Kohler A."/>
            <person name="Kuo A."/>
            <person name="LaButti K."/>
            <person name="Pangilinan J."/>
            <person name="Lipzen A."/>
            <person name="Riley R."/>
            <person name="Andreopoulos W."/>
            <person name="He G."/>
            <person name="Johnson J."/>
            <person name="Nolan M."/>
            <person name="Tritt A."/>
            <person name="Barry K.W."/>
            <person name="Grigoriev I.V."/>
            <person name="Nagy L.G."/>
            <person name="Hibbett D."/>
            <person name="Henrissat B."/>
            <person name="Matheny P.B."/>
            <person name="Labbe J."/>
            <person name="Martin F.M."/>
        </authorList>
    </citation>
    <scope>NUCLEOTIDE SEQUENCE</scope>
    <source>
        <strain evidence="1">FP105234-sp</strain>
    </source>
</reference>
<keyword evidence="2" id="KW-1185">Reference proteome</keyword>
<organism evidence="1 2">
    <name type="scientific">Auriscalpium vulgare</name>
    <dbReference type="NCBI Taxonomy" id="40419"/>
    <lineage>
        <taxon>Eukaryota</taxon>
        <taxon>Fungi</taxon>
        <taxon>Dikarya</taxon>
        <taxon>Basidiomycota</taxon>
        <taxon>Agaricomycotina</taxon>
        <taxon>Agaricomycetes</taxon>
        <taxon>Russulales</taxon>
        <taxon>Auriscalpiaceae</taxon>
        <taxon>Auriscalpium</taxon>
    </lineage>
</organism>
<dbReference type="EMBL" id="MU275923">
    <property type="protein sequence ID" value="KAI0046552.1"/>
    <property type="molecule type" value="Genomic_DNA"/>
</dbReference>